<dbReference type="InterPro" id="IPR002933">
    <property type="entry name" value="Peptidase_M20"/>
</dbReference>
<evidence type="ECO:0000256" key="2">
    <source>
        <dbReference type="ARBA" id="ARBA00006746"/>
    </source>
</evidence>
<dbReference type="GO" id="GO:0009089">
    <property type="term" value="P:lysine biosynthetic process via diaminopimelate"/>
    <property type="evidence" value="ECO:0007669"/>
    <property type="project" value="UniProtKB-UniRule"/>
</dbReference>
<dbReference type="Proteomes" id="UP000192872">
    <property type="component" value="Unassembled WGS sequence"/>
</dbReference>
<dbReference type="GO" id="GO:0008270">
    <property type="term" value="F:zinc ion binding"/>
    <property type="evidence" value="ECO:0007669"/>
    <property type="project" value="UniProtKB-UniRule"/>
</dbReference>
<dbReference type="STRING" id="1827387.A4S15_01840"/>
<proteinExistence type="inferred from homology"/>
<gene>
    <name evidence="15" type="primary">dapE</name>
    <name evidence="17" type="ORF">A4S15_01840</name>
</gene>
<dbReference type="Pfam" id="PF01546">
    <property type="entry name" value="Peptidase_M20"/>
    <property type="match status" value="1"/>
</dbReference>
<dbReference type="PROSITE" id="PS00759">
    <property type="entry name" value="ARGE_DAPE_CPG2_2"/>
    <property type="match status" value="1"/>
</dbReference>
<comment type="subunit">
    <text evidence="3 15">Homodimer.</text>
</comment>
<evidence type="ECO:0000313" key="18">
    <source>
        <dbReference type="Proteomes" id="UP000192872"/>
    </source>
</evidence>
<comment type="pathway">
    <text evidence="1 15">Amino-acid biosynthesis; L-lysine biosynthesis via DAP pathway; LL-2,6-diaminopimelate from (S)-tetrahydrodipicolinate (succinylase route): step 3/3.</text>
</comment>
<dbReference type="InterPro" id="IPR050072">
    <property type="entry name" value="Peptidase_M20A"/>
</dbReference>
<dbReference type="GO" id="GO:0050897">
    <property type="term" value="F:cobalt ion binding"/>
    <property type="evidence" value="ECO:0007669"/>
    <property type="project" value="UniProtKB-UniRule"/>
</dbReference>
<dbReference type="InterPro" id="IPR005941">
    <property type="entry name" value="DapE_proteobac"/>
</dbReference>
<comment type="similarity">
    <text evidence="2 15">Belongs to the peptidase M20A family. DapE subfamily.</text>
</comment>
<feature type="binding site" evidence="15">
    <location>
        <position position="111"/>
    </location>
    <ligand>
        <name>Zn(2+)</name>
        <dbReference type="ChEBI" id="CHEBI:29105"/>
        <label>2</label>
    </ligand>
</feature>
<evidence type="ECO:0000256" key="15">
    <source>
        <dbReference type="HAMAP-Rule" id="MF_01690"/>
    </source>
</evidence>
<dbReference type="UniPathway" id="UPA00034">
    <property type="reaction ID" value="UER00021"/>
</dbReference>
<evidence type="ECO:0000256" key="11">
    <source>
        <dbReference type="ARBA" id="ARBA00023154"/>
    </source>
</evidence>
<dbReference type="InterPro" id="IPR011650">
    <property type="entry name" value="Peptidase_M20_dimer"/>
</dbReference>
<keyword evidence="6 15" id="KW-0028">Amino-acid biosynthesis</keyword>
<feature type="binding site" evidence="15">
    <location>
        <position position="174"/>
    </location>
    <ligand>
        <name>Zn(2+)</name>
        <dbReference type="ChEBI" id="CHEBI:29105"/>
        <label>1</label>
    </ligand>
</feature>
<dbReference type="SUPFAM" id="SSF53187">
    <property type="entry name" value="Zn-dependent exopeptidases"/>
    <property type="match status" value="1"/>
</dbReference>
<keyword evidence="8 15" id="KW-0378">Hydrolase</keyword>
<evidence type="ECO:0000256" key="8">
    <source>
        <dbReference type="ARBA" id="ARBA00022801"/>
    </source>
</evidence>
<comment type="caution">
    <text evidence="17">The sequence shown here is derived from an EMBL/GenBank/DDBJ whole genome shotgun (WGS) entry which is preliminary data.</text>
</comment>
<comment type="function">
    <text evidence="15">Catalyzes the hydrolysis of N-succinyl-L,L-diaminopimelic acid (SDAP), forming succinate and LL-2,6-diaminopimelate (DAP), an intermediate involved in the bacterial biosynthesis of lysine and meso-diaminopimelic acid, an essential component of bacterial cell walls.</text>
</comment>
<evidence type="ECO:0000256" key="3">
    <source>
        <dbReference type="ARBA" id="ARBA00011738"/>
    </source>
</evidence>
<dbReference type="GO" id="GO:0006526">
    <property type="term" value="P:L-arginine biosynthetic process"/>
    <property type="evidence" value="ECO:0007669"/>
    <property type="project" value="TreeGrafter"/>
</dbReference>
<keyword evidence="10 15" id="KW-0220">Diaminopimelate biosynthesis</keyword>
<evidence type="ECO:0000256" key="9">
    <source>
        <dbReference type="ARBA" id="ARBA00022833"/>
    </source>
</evidence>
<name>A0A1W9HQI8_9HYPH</name>
<dbReference type="InterPro" id="IPR001261">
    <property type="entry name" value="ArgE/DapE_CS"/>
</dbReference>
<keyword evidence="7 15" id="KW-0479">Metal-binding</keyword>
<evidence type="ECO:0000256" key="12">
    <source>
        <dbReference type="ARBA" id="ARBA00023285"/>
    </source>
</evidence>
<feature type="active site" evidence="15">
    <location>
        <position position="80"/>
    </location>
</feature>
<feature type="binding site" evidence="15">
    <location>
        <position position="146"/>
    </location>
    <ligand>
        <name>Zn(2+)</name>
        <dbReference type="ChEBI" id="CHEBI:29105"/>
        <label>2</label>
    </ligand>
</feature>
<keyword evidence="11 15" id="KW-0457">Lysine biosynthesis</keyword>
<dbReference type="AlphaFoldDB" id="A0A1W9HQI8"/>
<evidence type="ECO:0000256" key="6">
    <source>
        <dbReference type="ARBA" id="ARBA00022605"/>
    </source>
</evidence>
<dbReference type="Pfam" id="PF07687">
    <property type="entry name" value="M20_dimer"/>
    <property type="match status" value="1"/>
</dbReference>
<evidence type="ECO:0000256" key="7">
    <source>
        <dbReference type="ARBA" id="ARBA00022723"/>
    </source>
</evidence>
<dbReference type="GO" id="GO:0008777">
    <property type="term" value="F:acetylornithine deacetylase activity"/>
    <property type="evidence" value="ECO:0007669"/>
    <property type="project" value="TreeGrafter"/>
</dbReference>
<evidence type="ECO:0000256" key="4">
    <source>
        <dbReference type="ARBA" id="ARBA00011921"/>
    </source>
</evidence>
<sequence>MGTISSSPASALTLAQGLIRCPSVTPAQAGALDYLEEVLRPAGFMTERPVFHDAGTPDVENLYARIGTSSPVLAFAGHTDVVPPGDITAWSAHPFAALIRDGLLYGRGATDMKGGIAAFTAAALDHVAQGRLAHGSIVFLITGDEEGPSVNGTVKLLDWATRRGERFDHCIVGEPTSSESVGDTIKIGRRGSYSANLTVRGRQGHVAYPHLADNPLPRLMALLAELASPLDHGTPWFDASNLEIVGVEAGTGAFNVIPETARAKLNVRFNDLWTLERLESEIRRRLDPVAGPSAYALEAVRGNSQAFRTEPGAFLDHVAQAVAAMTGKTPAYSTSGGTSDARFIKDYCPVIELGLVGKTMHQIDEHVVIDELARLQAIYAAVIATYFDHSARA</sequence>
<dbReference type="CDD" id="cd03891">
    <property type="entry name" value="M20_DapE_proteobac"/>
    <property type="match status" value="1"/>
</dbReference>
<protein>
    <recommendedName>
        <fullName evidence="5 15">Succinyl-diaminopimelate desuccinylase</fullName>
        <shortName evidence="15">SDAP desuccinylase</shortName>
        <ecNumber evidence="4 15">3.5.1.18</ecNumber>
    </recommendedName>
    <alternativeName>
        <fullName evidence="13 15">N-succinyl-LL-2,6-diaminoheptanedioate amidohydrolase</fullName>
    </alternativeName>
</protein>
<dbReference type="PROSITE" id="PS00758">
    <property type="entry name" value="ARGE_DAPE_CPG2_1"/>
    <property type="match status" value="1"/>
</dbReference>
<dbReference type="PANTHER" id="PTHR43808:SF31">
    <property type="entry name" value="N-ACETYL-L-CITRULLINE DEACETYLASE"/>
    <property type="match status" value="1"/>
</dbReference>
<dbReference type="PANTHER" id="PTHR43808">
    <property type="entry name" value="ACETYLORNITHINE DEACETYLASE"/>
    <property type="match status" value="1"/>
</dbReference>
<feature type="binding site" evidence="15">
    <location>
        <position position="111"/>
    </location>
    <ligand>
        <name>Zn(2+)</name>
        <dbReference type="ChEBI" id="CHEBI:29105"/>
        <label>1</label>
    </ligand>
</feature>
<dbReference type="EMBL" id="LWDL01000031">
    <property type="protein sequence ID" value="OQW49504.1"/>
    <property type="molecule type" value="Genomic_DNA"/>
</dbReference>
<evidence type="ECO:0000259" key="16">
    <source>
        <dbReference type="Pfam" id="PF07687"/>
    </source>
</evidence>
<organism evidence="17 18">
    <name type="scientific">Candidatus Raskinella chloraquaticus</name>
    <dbReference type="NCBI Taxonomy" id="1951219"/>
    <lineage>
        <taxon>Bacteria</taxon>
        <taxon>Pseudomonadati</taxon>
        <taxon>Pseudomonadota</taxon>
        <taxon>Alphaproteobacteria</taxon>
        <taxon>Hyphomicrobiales</taxon>
        <taxon>Phreatobacteraceae</taxon>
        <taxon>Candidatus Raskinella</taxon>
    </lineage>
</organism>
<comment type="cofactor">
    <cofactor evidence="15">
        <name>Zn(2+)</name>
        <dbReference type="ChEBI" id="CHEBI:29105"/>
    </cofactor>
    <cofactor evidence="15">
        <name>Co(2+)</name>
        <dbReference type="ChEBI" id="CHEBI:48828"/>
    </cofactor>
    <text evidence="15">Binds 2 Zn(2+) or Co(2+) ions per subunit.</text>
</comment>
<accession>A0A1W9HQI8</accession>
<dbReference type="RefSeq" id="WP_376800055.1">
    <property type="nucleotide sequence ID" value="NZ_DBNB01000019.1"/>
</dbReference>
<evidence type="ECO:0000313" key="17">
    <source>
        <dbReference type="EMBL" id="OQW49504.1"/>
    </source>
</evidence>
<dbReference type="InterPro" id="IPR036264">
    <property type="entry name" value="Bact_exopeptidase_dim_dom"/>
</dbReference>
<dbReference type="NCBIfam" id="NF009557">
    <property type="entry name" value="PRK13009.1"/>
    <property type="match status" value="1"/>
</dbReference>
<evidence type="ECO:0000256" key="10">
    <source>
        <dbReference type="ARBA" id="ARBA00022915"/>
    </source>
</evidence>
<feature type="binding site" evidence="15">
    <location>
        <position position="78"/>
    </location>
    <ligand>
        <name>Zn(2+)</name>
        <dbReference type="ChEBI" id="CHEBI:29105"/>
        <label>1</label>
    </ligand>
</feature>
<evidence type="ECO:0000256" key="14">
    <source>
        <dbReference type="ARBA" id="ARBA00051301"/>
    </source>
</evidence>
<keyword evidence="9 15" id="KW-0862">Zinc</keyword>
<evidence type="ECO:0000256" key="13">
    <source>
        <dbReference type="ARBA" id="ARBA00031891"/>
    </source>
</evidence>
<dbReference type="Gene3D" id="3.40.630.10">
    <property type="entry name" value="Zn peptidases"/>
    <property type="match status" value="2"/>
</dbReference>
<dbReference type="NCBIfam" id="TIGR01246">
    <property type="entry name" value="dapE_proteo"/>
    <property type="match status" value="1"/>
</dbReference>
<evidence type="ECO:0000256" key="1">
    <source>
        <dbReference type="ARBA" id="ARBA00005130"/>
    </source>
</evidence>
<reference evidence="17 18" key="1">
    <citation type="journal article" date="2017" name="Water Res.">
        <title>Comammox in drinking water systems.</title>
        <authorList>
            <person name="Wang Y."/>
            <person name="Ma L."/>
            <person name="Mao Y."/>
            <person name="Jiang X."/>
            <person name="Xia Y."/>
            <person name="Yu K."/>
            <person name="Li B."/>
            <person name="Zhang T."/>
        </authorList>
    </citation>
    <scope>NUCLEOTIDE SEQUENCE [LARGE SCALE GENOMIC DNA]</scope>
    <source>
        <strain evidence="17">SG_bin8</strain>
    </source>
</reference>
<feature type="binding site" evidence="15">
    <location>
        <position position="361"/>
    </location>
    <ligand>
        <name>Zn(2+)</name>
        <dbReference type="ChEBI" id="CHEBI:29105"/>
        <label>2</label>
    </ligand>
</feature>
<dbReference type="GO" id="GO:0019877">
    <property type="term" value="P:diaminopimelate biosynthetic process"/>
    <property type="evidence" value="ECO:0007669"/>
    <property type="project" value="UniProtKB-UniRule"/>
</dbReference>
<dbReference type="SUPFAM" id="SSF55031">
    <property type="entry name" value="Bacterial exopeptidase dimerisation domain"/>
    <property type="match status" value="1"/>
</dbReference>
<feature type="active site" description="Proton acceptor" evidence="15">
    <location>
        <position position="145"/>
    </location>
</feature>
<keyword evidence="12 15" id="KW-0170">Cobalt</keyword>
<evidence type="ECO:0000256" key="5">
    <source>
        <dbReference type="ARBA" id="ARBA00022391"/>
    </source>
</evidence>
<comment type="catalytic activity">
    <reaction evidence="14 15">
        <text>N-succinyl-(2S,6S)-2,6-diaminopimelate + H2O = (2S,6S)-2,6-diaminopimelate + succinate</text>
        <dbReference type="Rhea" id="RHEA:22608"/>
        <dbReference type="ChEBI" id="CHEBI:15377"/>
        <dbReference type="ChEBI" id="CHEBI:30031"/>
        <dbReference type="ChEBI" id="CHEBI:57609"/>
        <dbReference type="ChEBI" id="CHEBI:58087"/>
        <dbReference type="EC" id="3.5.1.18"/>
    </reaction>
</comment>
<dbReference type="EC" id="3.5.1.18" evidence="4 15"/>
<feature type="domain" description="Peptidase M20 dimerisation" evidence="16">
    <location>
        <begin position="187"/>
        <end position="290"/>
    </location>
</feature>
<dbReference type="GO" id="GO:0009014">
    <property type="term" value="F:succinyl-diaminopimelate desuccinylase activity"/>
    <property type="evidence" value="ECO:0007669"/>
    <property type="project" value="UniProtKB-UniRule"/>
</dbReference>
<dbReference type="HAMAP" id="MF_01690">
    <property type="entry name" value="DapE"/>
    <property type="match status" value="1"/>
</dbReference>